<proteinExistence type="predicted"/>
<gene>
    <name evidence="1" type="ORF">SNOG_09762</name>
</gene>
<name>Q0UEQ2_PHANO</name>
<dbReference type="EMBL" id="CH445339">
    <property type="protein sequence ID" value="EAT83027.1"/>
    <property type="molecule type" value="Genomic_DNA"/>
</dbReference>
<dbReference type="InParanoid" id="Q0UEQ2"/>
<dbReference type="KEGG" id="pno:SNOG_09762"/>
<dbReference type="GeneID" id="5976954"/>
<dbReference type="Proteomes" id="UP000001055">
    <property type="component" value="Unassembled WGS sequence"/>
</dbReference>
<evidence type="ECO:0000313" key="2">
    <source>
        <dbReference type="Proteomes" id="UP000001055"/>
    </source>
</evidence>
<dbReference type="AlphaFoldDB" id="Q0UEQ2"/>
<organism evidence="1 2">
    <name type="scientific">Phaeosphaeria nodorum (strain SN15 / ATCC MYA-4574 / FGSC 10173)</name>
    <name type="common">Glume blotch fungus</name>
    <name type="synonym">Parastagonospora nodorum</name>
    <dbReference type="NCBI Taxonomy" id="321614"/>
    <lineage>
        <taxon>Eukaryota</taxon>
        <taxon>Fungi</taxon>
        <taxon>Dikarya</taxon>
        <taxon>Ascomycota</taxon>
        <taxon>Pezizomycotina</taxon>
        <taxon>Dothideomycetes</taxon>
        <taxon>Pleosporomycetidae</taxon>
        <taxon>Pleosporales</taxon>
        <taxon>Pleosporineae</taxon>
        <taxon>Phaeosphaeriaceae</taxon>
        <taxon>Parastagonospora</taxon>
    </lineage>
</organism>
<dbReference type="RefSeq" id="XP_001800049.1">
    <property type="nucleotide sequence ID" value="XM_001799997.1"/>
</dbReference>
<sequence>MSPLEHLEQSRPDRYSCWTKAVVIGMHRGGNSPAGMGLHDSSLIRQRPRSGVTPDVSFYAKHTISSIPSHGS</sequence>
<reference evidence="2" key="1">
    <citation type="journal article" date="2007" name="Plant Cell">
        <title>Dothideomycete-plant interactions illuminated by genome sequencing and EST analysis of the wheat pathogen Stagonospora nodorum.</title>
        <authorList>
            <person name="Hane J.K."/>
            <person name="Lowe R.G."/>
            <person name="Solomon P.S."/>
            <person name="Tan K.C."/>
            <person name="Schoch C.L."/>
            <person name="Spatafora J.W."/>
            <person name="Crous P.W."/>
            <person name="Kodira C."/>
            <person name="Birren B.W."/>
            <person name="Galagan J.E."/>
            <person name="Torriani S.F."/>
            <person name="McDonald B.A."/>
            <person name="Oliver R.P."/>
        </authorList>
    </citation>
    <scope>NUCLEOTIDE SEQUENCE [LARGE SCALE GENOMIC DNA]</scope>
    <source>
        <strain evidence="2">SN15 / ATCC MYA-4574 / FGSC 10173</strain>
    </source>
</reference>
<evidence type="ECO:0000313" key="1">
    <source>
        <dbReference type="EMBL" id="EAT83027.1"/>
    </source>
</evidence>
<protein>
    <submittedName>
        <fullName evidence="1">Uncharacterized protein</fullName>
    </submittedName>
</protein>
<accession>Q0UEQ2</accession>